<proteinExistence type="predicted"/>
<evidence type="ECO:0000256" key="1">
    <source>
        <dbReference type="SAM" id="MobiDB-lite"/>
    </source>
</evidence>
<evidence type="ECO:0000313" key="2">
    <source>
        <dbReference type="RefSeq" id="XP_028149555.1"/>
    </source>
</evidence>
<dbReference type="InParanoid" id="A0A6P7H0J0"/>
<accession>A0A6P7H0J0</accession>
<dbReference type="AlphaFoldDB" id="A0A6P7H0J0"/>
<name>A0A6P7H0J0_DIAVI</name>
<feature type="region of interest" description="Disordered" evidence="1">
    <location>
        <begin position="137"/>
        <end position="165"/>
    </location>
</feature>
<organism evidence="2">
    <name type="scientific">Diabrotica virgifera virgifera</name>
    <name type="common">western corn rootworm</name>
    <dbReference type="NCBI Taxonomy" id="50390"/>
    <lineage>
        <taxon>Eukaryota</taxon>
        <taxon>Metazoa</taxon>
        <taxon>Ecdysozoa</taxon>
        <taxon>Arthropoda</taxon>
        <taxon>Hexapoda</taxon>
        <taxon>Insecta</taxon>
        <taxon>Pterygota</taxon>
        <taxon>Neoptera</taxon>
        <taxon>Endopterygota</taxon>
        <taxon>Coleoptera</taxon>
        <taxon>Polyphaga</taxon>
        <taxon>Cucujiformia</taxon>
        <taxon>Chrysomeloidea</taxon>
        <taxon>Chrysomelidae</taxon>
        <taxon>Galerucinae</taxon>
        <taxon>Diabroticina</taxon>
        <taxon>Diabroticites</taxon>
        <taxon>Diabrotica</taxon>
    </lineage>
</organism>
<reference evidence="2" key="1">
    <citation type="submission" date="2025-08" db="UniProtKB">
        <authorList>
            <consortium name="RefSeq"/>
        </authorList>
    </citation>
    <scope>IDENTIFICATION</scope>
    <source>
        <tissue evidence="2">Whole insect</tissue>
    </source>
</reference>
<gene>
    <name evidence="2" type="primary">LOC114342948</name>
</gene>
<sequence length="229" mass="26147">MNRFSSVMCTPIARKNIRMSDNLVSESSSSVVFYDDPTFVKPIIGNDFSGQFNAQVKYEEISECKEEEFREKIENEGDNVSNVSEMEGAKKHEKDYVSDGDNALDVCDMENTKKHKRDYAGDVLNSDLYEMESTRQEMAYAAPEEGESEEDATDPEQGDTGVDTNEYNVKMAPLVKQIEAINNELGVKIKKRISLVKKVNKLNLKVIAAKKHLEKVEKRKQKWINIYKK</sequence>
<feature type="compositionally biased region" description="Acidic residues" evidence="1">
    <location>
        <begin position="144"/>
        <end position="157"/>
    </location>
</feature>
<dbReference type="RefSeq" id="XP_028149555.1">
    <property type="nucleotide sequence ID" value="XM_028293754.1"/>
</dbReference>
<protein>
    <submittedName>
        <fullName evidence="2">Uncharacterized protein LOC114342948</fullName>
    </submittedName>
</protein>